<reference evidence="2 3" key="1">
    <citation type="submission" date="2015-06" db="EMBL/GenBank/DDBJ databases">
        <title>Draft genome assembly of filamentous brackish cyanobacterium Limnoraphis robusta strain CS-951.</title>
        <authorList>
            <person name="Willis A."/>
            <person name="Parks M."/>
            <person name="Burford M.A."/>
        </authorList>
    </citation>
    <scope>NUCLEOTIDE SEQUENCE [LARGE SCALE GENOMIC DNA]</scope>
    <source>
        <strain evidence="2 3">CS-951</strain>
    </source>
</reference>
<feature type="domain" description="Methyltransferase" evidence="1">
    <location>
        <begin position="48"/>
        <end position="141"/>
    </location>
</feature>
<dbReference type="InterPro" id="IPR029063">
    <property type="entry name" value="SAM-dependent_MTases_sf"/>
</dbReference>
<gene>
    <name evidence="2" type="ORF">WN50_00630</name>
</gene>
<dbReference type="RefSeq" id="WP_046276556.1">
    <property type="nucleotide sequence ID" value="NZ_LATL02000288.1"/>
</dbReference>
<keyword evidence="2" id="KW-0808">Transferase</keyword>
<dbReference type="EMBL" id="LATL02000288">
    <property type="protein sequence ID" value="KKD39945.1"/>
    <property type="molecule type" value="Genomic_DNA"/>
</dbReference>
<dbReference type="Proteomes" id="UP000033607">
    <property type="component" value="Unassembled WGS sequence"/>
</dbReference>
<dbReference type="Gene3D" id="3.40.50.150">
    <property type="entry name" value="Vaccinia Virus protein VP39"/>
    <property type="match status" value="1"/>
</dbReference>
<keyword evidence="2" id="KW-0489">Methyltransferase</keyword>
<dbReference type="Pfam" id="PF13649">
    <property type="entry name" value="Methyltransf_25"/>
    <property type="match status" value="1"/>
</dbReference>
<dbReference type="AlphaFoldDB" id="A0A0F5YP22"/>
<evidence type="ECO:0000313" key="3">
    <source>
        <dbReference type="Proteomes" id="UP000033607"/>
    </source>
</evidence>
<evidence type="ECO:0000313" key="2">
    <source>
        <dbReference type="EMBL" id="KKD39945.1"/>
    </source>
</evidence>
<accession>A0A0F5YP22</accession>
<evidence type="ECO:0000259" key="1">
    <source>
        <dbReference type="Pfam" id="PF13649"/>
    </source>
</evidence>
<dbReference type="CDD" id="cd02440">
    <property type="entry name" value="AdoMet_MTases"/>
    <property type="match status" value="1"/>
</dbReference>
<sequence length="213" mass="24549">MTDTFLRNKQWFFDRWAPSYDCLLTTIFYQAVHKRLLDYAELGDQANILDLGCGTGRLLDRIAKQFPTVTATGVDLSNEMIHQARSRNRYPQRLSFTTANVESLLFAEHQFDAVFCTISFLHYPHPQQVFEQINRVLRPGGCFYLADYQANDQTRQALVPVSPGGLRFYSRVQRAEFGQTVGWYCQGHYHLLGPILLTKFLKFNGENNTGLRP</sequence>
<dbReference type="PATRIC" id="fig|1637645.4.peg.5694"/>
<dbReference type="OrthoDB" id="9772751at2"/>
<dbReference type="GO" id="GO:0008168">
    <property type="term" value="F:methyltransferase activity"/>
    <property type="evidence" value="ECO:0007669"/>
    <property type="project" value="UniProtKB-KW"/>
</dbReference>
<protein>
    <submittedName>
        <fullName evidence="2">Methyltransferase type 11</fullName>
    </submittedName>
</protein>
<dbReference type="InterPro" id="IPR041698">
    <property type="entry name" value="Methyltransf_25"/>
</dbReference>
<organism evidence="2 3">
    <name type="scientific">Limnoraphis robusta CS-951</name>
    <dbReference type="NCBI Taxonomy" id="1637645"/>
    <lineage>
        <taxon>Bacteria</taxon>
        <taxon>Bacillati</taxon>
        <taxon>Cyanobacteriota</taxon>
        <taxon>Cyanophyceae</taxon>
        <taxon>Oscillatoriophycideae</taxon>
        <taxon>Oscillatoriales</taxon>
        <taxon>Sirenicapillariaceae</taxon>
        <taxon>Limnoraphis</taxon>
    </lineage>
</organism>
<name>A0A0F5YP22_9CYAN</name>
<proteinExistence type="predicted"/>
<dbReference type="PANTHER" id="PTHR43591">
    <property type="entry name" value="METHYLTRANSFERASE"/>
    <property type="match status" value="1"/>
</dbReference>
<dbReference type="GO" id="GO:0032259">
    <property type="term" value="P:methylation"/>
    <property type="evidence" value="ECO:0007669"/>
    <property type="project" value="UniProtKB-KW"/>
</dbReference>
<dbReference type="SUPFAM" id="SSF53335">
    <property type="entry name" value="S-adenosyl-L-methionine-dependent methyltransferases"/>
    <property type="match status" value="1"/>
</dbReference>
<dbReference type="PANTHER" id="PTHR43591:SF110">
    <property type="entry name" value="RHODANESE DOMAIN-CONTAINING PROTEIN"/>
    <property type="match status" value="1"/>
</dbReference>
<comment type="caution">
    <text evidence="2">The sequence shown here is derived from an EMBL/GenBank/DDBJ whole genome shotgun (WGS) entry which is preliminary data.</text>
</comment>